<dbReference type="OrthoDB" id="550384at2759"/>
<name>D8ULB9_VOLCA</name>
<evidence type="ECO:0000313" key="2">
    <source>
        <dbReference type="Proteomes" id="UP000001058"/>
    </source>
</evidence>
<dbReference type="KEGG" id="vcn:VOLCADRAFT_100917"/>
<dbReference type="InterPro" id="IPR050697">
    <property type="entry name" value="Adenylyl/Guanylyl_Cyclase_3/4"/>
</dbReference>
<dbReference type="InParanoid" id="D8ULB9"/>
<protein>
    <recommendedName>
        <fullName evidence="3">Guanylate cyclase domain-containing protein</fullName>
    </recommendedName>
</protein>
<evidence type="ECO:0000313" key="1">
    <source>
        <dbReference type="EMBL" id="EFJ39479.1"/>
    </source>
</evidence>
<dbReference type="Gene3D" id="3.30.70.1230">
    <property type="entry name" value="Nucleotide cyclase"/>
    <property type="match status" value="1"/>
</dbReference>
<proteinExistence type="predicted"/>
<feature type="non-terminal residue" evidence="1">
    <location>
        <position position="1"/>
    </location>
</feature>
<evidence type="ECO:0008006" key="3">
    <source>
        <dbReference type="Google" id="ProtNLM"/>
    </source>
</evidence>
<dbReference type="AlphaFoldDB" id="D8ULB9"/>
<keyword evidence="2" id="KW-1185">Reference proteome</keyword>
<organism evidence="2">
    <name type="scientific">Volvox carteri f. nagariensis</name>
    <dbReference type="NCBI Taxonomy" id="3068"/>
    <lineage>
        <taxon>Eukaryota</taxon>
        <taxon>Viridiplantae</taxon>
        <taxon>Chlorophyta</taxon>
        <taxon>core chlorophytes</taxon>
        <taxon>Chlorophyceae</taxon>
        <taxon>CS clade</taxon>
        <taxon>Chlamydomonadales</taxon>
        <taxon>Volvocaceae</taxon>
        <taxon>Volvox</taxon>
    </lineage>
</organism>
<dbReference type="SUPFAM" id="SSF55073">
    <property type="entry name" value="Nucleotide cyclase"/>
    <property type="match status" value="1"/>
</dbReference>
<sequence length="125" mass="13358">VEASNGLLLSAFSDPRQAVRCCLALVEAMPGLPWPTALLENELCEELAVARFDSRGAVSRELLFRGLRLKAGLDFGTVHATINHATGRVSYRGRVMNRASRIASSASSGQIPLEFGGACSTPKSR</sequence>
<dbReference type="Proteomes" id="UP000001058">
    <property type="component" value="Unassembled WGS sequence"/>
</dbReference>
<gene>
    <name evidence="1" type="ORF">VOLCADRAFT_100917</name>
</gene>
<dbReference type="RefSeq" id="XP_002959455.1">
    <property type="nucleotide sequence ID" value="XM_002959409.1"/>
</dbReference>
<dbReference type="InterPro" id="IPR029787">
    <property type="entry name" value="Nucleotide_cyclase"/>
</dbReference>
<dbReference type="EMBL" id="GL378545">
    <property type="protein sequence ID" value="EFJ39479.1"/>
    <property type="molecule type" value="Genomic_DNA"/>
</dbReference>
<dbReference type="PANTHER" id="PTHR43081">
    <property type="entry name" value="ADENYLATE CYCLASE, TERMINAL-DIFFERENTIATION SPECIFIC-RELATED"/>
    <property type="match status" value="1"/>
</dbReference>
<reference evidence="1 2" key="1">
    <citation type="journal article" date="2010" name="Science">
        <title>Genomic analysis of organismal complexity in the multicellular green alga Volvox carteri.</title>
        <authorList>
            <person name="Prochnik S.E."/>
            <person name="Umen J."/>
            <person name="Nedelcu A.M."/>
            <person name="Hallmann A."/>
            <person name="Miller S.M."/>
            <person name="Nishii I."/>
            <person name="Ferris P."/>
            <person name="Kuo A."/>
            <person name="Mitros T."/>
            <person name="Fritz-Laylin L.K."/>
            <person name="Hellsten U."/>
            <person name="Chapman J."/>
            <person name="Simakov O."/>
            <person name="Rensing S.A."/>
            <person name="Terry A."/>
            <person name="Pangilinan J."/>
            <person name="Kapitonov V."/>
            <person name="Jurka J."/>
            <person name="Salamov A."/>
            <person name="Shapiro H."/>
            <person name="Schmutz J."/>
            <person name="Grimwood J."/>
            <person name="Lindquist E."/>
            <person name="Lucas S."/>
            <person name="Grigoriev I.V."/>
            <person name="Schmitt R."/>
            <person name="Kirk D."/>
            <person name="Rokhsar D.S."/>
        </authorList>
    </citation>
    <scope>NUCLEOTIDE SEQUENCE [LARGE SCALE GENOMIC DNA]</scope>
    <source>
        <strain evidence="2">f. Nagariensis / Eve</strain>
    </source>
</reference>
<dbReference type="PANTHER" id="PTHR43081:SF1">
    <property type="entry name" value="ADENYLATE CYCLASE, TERMINAL-DIFFERENTIATION SPECIFIC"/>
    <property type="match status" value="1"/>
</dbReference>
<accession>D8ULB9</accession>
<dbReference type="GeneID" id="9621301"/>